<name>A0A5C5ZCC2_9BACT</name>
<dbReference type="Pfam" id="PF02836">
    <property type="entry name" value="Glyco_hydro_2_C"/>
    <property type="match status" value="1"/>
</dbReference>
<dbReference type="Gene3D" id="2.60.40.10">
    <property type="entry name" value="Immunoglobulins"/>
    <property type="match status" value="2"/>
</dbReference>
<comment type="catalytic activity">
    <reaction evidence="1 7">
        <text>Hydrolysis of terminal non-reducing beta-D-galactose residues in beta-D-galactosides.</text>
        <dbReference type="EC" id="3.2.1.23"/>
    </reaction>
</comment>
<dbReference type="EMBL" id="SJPJ01000001">
    <property type="protein sequence ID" value="TWT84213.1"/>
    <property type="molecule type" value="Genomic_DNA"/>
</dbReference>
<accession>A0A5C5ZCC2</accession>
<keyword evidence="11" id="KW-1185">Reference proteome</keyword>
<dbReference type="InterPro" id="IPR036156">
    <property type="entry name" value="Beta-gal/glucu_dom_sf"/>
</dbReference>
<evidence type="ECO:0000256" key="7">
    <source>
        <dbReference type="RuleBase" id="RU361154"/>
    </source>
</evidence>
<dbReference type="InterPro" id="IPR017853">
    <property type="entry name" value="GH"/>
</dbReference>
<dbReference type="SMART" id="SM01038">
    <property type="entry name" value="Bgal_small_N"/>
    <property type="match status" value="1"/>
</dbReference>
<dbReference type="OrthoDB" id="9762066at2"/>
<dbReference type="InterPro" id="IPR023230">
    <property type="entry name" value="Glyco_hydro_2_CS"/>
</dbReference>
<dbReference type="InterPro" id="IPR004199">
    <property type="entry name" value="B-gal_small/dom_5"/>
</dbReference>
<protein>
    <recommendedName>
        <fullName evidence="3 7">Beta-galactosidase</fullName>
        <ecNumber evidence="3 7">3.2.1.23</ecNumber>
    </recommendedName>
    <alternativeName>
        <fullName evidence="6 7">Lactase</fullName>
    </alternativeName>
</protein>
<gene>
    <name evidence="10" type="primary">lacZ_10</name>
    <name evidence="10" type="ORF">CA13_56890</name>
</gene>
<dbReference type="PANTHER" id="PTHR46323">
    <property type="entry name" value="BETA-GALACTOSIDASE"/>
    <property type="match status" value="1"/>
</dbReference>
<dbReference type="InterPro" id="IPR011013">
    <property type="entry name" value="Gal_mutarotase_sf_dom"/>
</dbReference>
<proteinExistence type="inferred from homology"/>
<dbReference type="InterPro" id="IPR006102">
    <property type="entry name" value="Ig-like_GH2"/>
</dbReference>
<dbReference type="Pfam" id="PF16353">
    <property type="entry name" value="LacZ_4"/>
    <property type="match status" value="1"/>
</dbReference>
<dbReference type="Gene3D" id="3.20.20.80">
    <property type="entry name" value="Glycosidases"/>
    <property type="match status" value="1"/>
</dbReference>
<dbReference type="InterPro" id="IPR006103">
    <property type="entry name" value="Glyco_hydro_2_cat"/>
</dbReference>
<dbReference type="SUPFAM" id="SSF51445">
    <property type="entry name" value="(Trans)glycosidases"/>
    <property type="match status" value="1"/>
</dbReference>
<dbReference type="InterPro" id="IPR008979">
    <property type="entry name" value="Galactose-bd-like_sf"/>
</dbReference>
<dbReference type="RefSeq" id="WP_146401826.1">
    <property type="nucleotide sequence ID" value="NZ_SJPJ01000001.1"/>
</dbReference>
<dbReference type="PROSITE" id="PS00719">
    <property type="entry name" value="GLYCOSYL_HYDROL_F2_1"/>
    <property type="match status" value="1"/>
</dbReference>
<sequence length="997" mass="112752">MSSGYGKSTWVKSLNGLWKFNWSPRPEQRPLGFYEPNFDPAQWADIPVPSTWEREGFGTPLYVNIKYPFHVDPPHVMGEPDETFTSFKQRNPVGSYIREFEVPEEWKGQRIILHFGGVRSAMFVWINGQKVGYSQGSRLPAEFDITEFVKSGVNRVAVEVFKFSDASYIEDQDFWRLSGIYRDVFLVAMPEEGLWDLYAQPEVDLKSGTGIVKLNATAMPGASINTAKPELKLSLLDDKGNQIASGNEKVEVSNVKLWYPEQPTLYTAMVQVLSNGKVCQVFRLPVGFRRLEVSGEELLLNGKPLKIRGVNRHEFDPHTGYVMTPELMRRDLELMKQANINFVRTAHYPNDPRWYSLCDQLGMLVMDEANVESHGLSYHKRILPGDQADWSTAVVERMQRMVVRDRQHPSIVMWSLGNEAGYGTSFLAMRDVCRATDPENRLIQYADMNLAGDVDSQTYPDINWLKQHLTGKAKRKGERGNVSSEEQHGPYPSGRPFIMNEYAHAMGNSIGNFADYWDLIHAEPMLSGGFIWDWVDQALYRDRSNPALGYFYGGDFGDTPTDTNFCVNGVIGANRVPHPHYYEVQKVYQPVHFNGVKITDGLLLLTNRQLALDLSECRLHYEVHSNGELIRAGTLPSFAVTPGQTKEIDVSAATAFAKRSAAQHQETTLTFKLKRSEDTTWAKAGHVIAWEQVPWPHTDLQNPPLPPGSVNGTQTDEGITAAGKDFSIRISSRTGLPDSIVIDGHEMLVQPMRWNFWRALTDNDEGWKVGDKLGAWRDAGDSAIVKSITLTDNESRPVIDAVVMIPNPKARIRVRHTVAAGAYLKTEATFEVISKRWKPDLPRLGIQFAIPRSFANVAWYGRGPHENYWDRHTSAPIGRYESTVSQWVTPYVRPQENGNRCDVRWLQLQNEQGSGLQINAPPNIPLSVSAWPYSMDDLATAKHNFELPEREFITVNLDHVQMGVGGDNSWGLPVNAPYRIKSDRVYQWSFTLSPIQQ</sequence>
<dbReference type="InterPro" id="IPR013783">
    <property type="entry name" value="Ig-like_fold"/>
</dbReference>
<evidence type="ECO:0000256" key="4">
    <source>
        <dbReference type="ARBA" id="ARBA00022801"/>
    </source>
</evidence>
<dbReference type="SUPFAM" id="SSF74650">
    <property type="entry name" value="Galactose mutarotase-like"/>
    <property type="match status" value="1"/>
</dbReference>
<dbReference type="PANTHER" id="PTHR46323:SF2">
    <property type="entry name" value="BETA-GALACTOSIDASE"/>
    <property type="match status" value="1"/>
</dbReference>
<dbReference type="GO" id="GO:0005990">
    <property type="term" value="P:lactose catabolic process"/>
    <property type="evidence" value="ECO:0007669"/>
    <property type="project" value="TreeGrafter"/>
</dbReference>
<dbReference type="InterPro" id="IPR014718">
    <property type="entry name" value="GH-type_carb-bd"/>
</dbReference>
<evidence type="ECO:0000256" key="2">
    <source>
        <dbReference type="ARBA" id="ARBA00007401"/>
    </source>
</evidence>
<dbReference type="Pfam" id="PF00703">
    <property type="entry name" value="Glyco_hydro_2"/>
    <property type="match status" value="1"/>
</dbReference>
<evidence type="ECO:0000259" key="9">
    <source>
        <dbReference type="SMART" id="SM01038"/>
    </source>
</evidence>
<dbReference type="SUPFAM" id="SSF49785">
    <property type="entry name" value="Galactose-binding domain-like"/>
    <property type="match status" value="1"/>
</dbReference>
<feature type="domain" description="Beta galactosidase small chain/" evidence="9">
    <location>
        <begin position="720"/>
        <end position="993"/>
    </location>
</feature>
<dbReference type="InterPro" id="IPR006101">
    <property type="entry name" value="Glyco_hydro_2"/>
</dbReference>
<dbReference type="Gene3D" id="2.60.120.260">
    <property type="entry name" value="Galactose-binding domain-like"/>
    <property type="match status" value="1"/>
</dbReference>
<dbReference type="Pfam" id="PF02929">
    <property type="entry name" value="Bgal_small_N"/>
    <property type="match status" value="1"/>
</dbReference>
<dbReference type="GO" id="GO:0030246">
    <property type="term" value="F:carbohydrate binding"/>
    <property type="evidence" value="ECO:0007669"/>
    <property type="project" value="InterPro"/>
</dbReference>
<dbReference type="EC" id="3.2.1.23" evidence="3 7"/>
<evidence type="ECO:0000256" key="8">
    <source>
        <dbReference type="SAM" id="MobiDB-lite"/>
    </source>
</evidence>
<dbReference type="Gene3D" id="2.70.98.10">
    <property type="match status" value="1"/>
</dbReference>
<keyword evidence="4 7" id="KW-0378">Hydrolase</keyword>
<comment type="similarity">
    <text evidence="2 7">Belongs to the glycosyl hydrolase 2 family.</text>
</comment>
<evidence type="ECO:0000256" key="3">
    <source>
        <dbReference type="ARBA" id="ARBA00012756"/>
    </source>
</evidence>
<dbReference type="GO" id="GO:0009341">
    <property type="term" value="C:beta-galactosidase complex"/>
    <property type="evidence" value="ECO:0007669"/>
    <property type="project" value="InterPro"/>
</dbReference>
<dbReference type="GO" id="GO:0004565">
    <property type="term" value="F:beta-galactosidase activity"/>
    <property type="evidence" value="ECO:0007669"/>
    <property type="project" value="UniProtKB-EC"/>
</dbReference>
<dbReference type="InterPro" id="IPR006104">
    <property type="entry name" value="Glyco_hydro_2_N"/>
</dbReference>
<evidence type="ECO:0000313" key="10">
    <source>
        <dbReference type="EMBL" id="TWT84213.1"/>
    </source>
</evidence>
<dbReference type="PRINTS" id="PR00132">
    <property type="entry name" value="GLHYDRLASE2"/>
</dbReference>
<evidence type="ECO:0000256" key="6">
    <source>
        <dbReference type="ARBA" id="ARBA00032230"/>
    </source>
</evidence>
<keyword evidence="5 7" id="KW-0326">Glycosidase</keyword>
<reference evidence="10 11" key="1">
    <citation type="submission" date="2019-02" db="EMBL/GenBank/DDBJ databases">
        <title>Deep-cultivation of Planctomycetes and their phenomic and genomic characterization uncovers novel biology.</title>
        <authorList>
            <person name="Wiegand S."/>
            <person name="Jogler M."/>
            <person name="Boedeker C."/>
            <person name="Pinto D."/>
            <person name="Vollmers J."/>
            <person name="Rivas-Marin E."/>
            <person name="Kohn T."/>
            <person name="Peeters S.H."/>
            <person name="Heuer A."/>
            <person name="Rast P."/>
            <person name="Oberbeckmann S."/>
            <person name="Bunk B."/>
            <person name="Jeske O."/>
            <person name="Meyerdierks A."/>
            <person name="Storesund J.E."/>
            <person name="Kallscheuer N."/>
            <person name="Luecker S."/>
            <person name="Lage O.M."/>
            <person name="Pohl T."/>
            <person name="Merkel B.J."/>
            <person name="Hornburger P."/>
            <person name="Mueller R.-W."/>
            <person name="Bruemmer F."/>
            <person name="Labrenz M."/>
            <person name="Spormann A.M."/>
            <person name="Op Den Camp H."/>
            <person name="Overmann J."/>
            <person name="Amann R."/>
            <person name="Jetten M.S.M."/>
            <person name="Mascher T."/>
            <person name="Medema M.H."/>
            <person name="Devos D.P."/>
            <person name="Kaster A.-K."/>
            <person name="Ovreas L."/>
            <person name="Rohde M."/>
            <person name="Galperin M.Y."/>
            <person name="Jogler C."/>
        </authorList>
    </citation>
    <scope>NUCLEOTIDE SEQUENCE [LARGE SCALE GENOMIC DNA]</scope>
    <source>
        <strain evidence="10 11">CA13</strain>
    </source>
</reference>
<dbReference type="AlphaFoldDB" id="A0A5C5ZCC2"/>
<feature type="region of interest" description="Disordered" evidence="8">
    <location>
        <begin position="473"/>
        <end position="493"/>
    </location>
</feature>
<dbReference type="InterPro" id="IPR032312">
    <property type="entry name" value="LacZ_4"/>
</dbReference>
<comment type="caution">
    <text evidence="10">The sequence shown here is derived from an EMBL/GenBank/DDBJ whole genome shotgun (WGS) entry which is preliminary data.</text>
</comment>
<organism evidence="10 11">
    <name type="scientific">Novipirellula herctigrandis</name>
    <dbReference type="NCBI Taxonomy" id="2527986"/>
    <lineage>
        <taxon>Bacteria</taxon>
        <taxon>Pseudomonadati</taxon>
        <taxon>Planctomycetota</taxon>
        <taxon>Planctomycetia</taxon>
        <taxon>Pirellulales</taxon>
        <taxon>Pirellulaceae</taxon>
        <taxon>Novipirellula</taxon>
    </lineage>
</organism>
<dbReference type="SUPFAM" id="SSF49303">
    <property type="entry name" value="beta-Galactosidase/glucuronidase domain"/>
    <property type="match status" value="2"/>
</dbReference>
<dbReference type="Proteomes" id="UP000315010">
    <property type="component" value="Unassembled WGS sequence"/>
</dbReference>
<dbReference type="Pfam" id="PF02837">
    <property type="entry name" value="Glyco_hydro_2_N"/>
    <property type="match status" value="1"/>
</dbReference>
<evidence type="ECO:0000256" key="5">
    <source>
        <dbReference type="ARBA" id="ARBA00023295"/>
    </source>
</evidence>
<dbReference type="InterPro" id="IPR050347">
    <property type="entry name" value="Bact_Beta-galactosidase"/>
</dbReference>
<evidence type="ECO:0000256" key="1">
    <source>
        <dbReference type="ARBA" id="ARBA00001412"/>
    </source>
</evidence>
<evidence type="ECO:0000313" key="11">
    <source>
        <dbReference type="Proteomes" id="UP000315010"/>
    </source>
</evidence>